<comment type="subcellular location">
    <subcellularLocation>
        <location evidence="1">Membrane</location>
        <topology evidence="1">Multi-pass membrane protein</topology>
    </subcellularLocation>
</comment>
<dbReference type="InterPro" id="IPR005828">
    <property type="entry name" value="MFS_sugar_transport-like"/>
</dbReference>
<dbReference type="PROSITE" id="PS50850">
    <property type="entry name" value="MFS"/>
    <property type="match status" value="1"/>
</dbReference>
<sequence>MFYLFDLAKNTKNYGRVDPLLPPPPPPPTYEYSSDDDEEEPPKSNPQTAAAAPPYQTTATSNSVIQVRGVARDEILSLDRAVDRLGMGAFQYQILIAAGLFMAADSIQSVLLSFLSKSQQLQSVTIDDNQTLAAGRHLVLTQYLSQHDTNRTDTVQIAAEAQAMNDITMVVFPAALMGALVWGMLGDIVGRRPVFVYGAAPLVAICGLGTALVSASPVLSNDWLLLTSFLVAFGVGAVTIPYDLLSEVVSLQHRARCLILLQVFWTVGALLIHLVLKLLLAASNDDDRKTMFIMVPQVHATVDDQIAFEASWQWVVLVVLVVVCAVPCIFATLIGIFAVPESPRWLVAKGHHQSALRILRRAVMINNNNPQQQQRNNDGHESFPDCTILYTHEQPESLRTICSLCASDWMKVTSALWATYFGMAFLDHGTLTLTVSVFSNDARQQDFQGVFRSAAELAGLWLAWWTIDDYGRIMTQQWAYLGGGISCLGIALLITPVTDSDYDNLLLVLAFINRMVVTTGTCATWISTAEVLATEIRTSRHAIAHAVGRLGDYAAQAVFWRMTSLPEIGVVLLAVGIWTTFASGSLPETQAKDMGVGHLPWMNRNENSAWGPTTGRKRNRKKTRSRQNLSPY</sequence>
<name>A0A9N8EBF9_9STRA</name>
<evidence type="ECO:0000313" key="9">
    <source>
        <dbReference type="EMBL" id="CAB9517320.1"/>
    </source>
</evidence>
<dbReference type="Gene3D" id="1.20.1250.20">
    <property type="entry name" value="MFS general substrate transporter like domains"/>
    <property type="match status" value="2"/>
</dbReference>
<feature type="compositionally biased region" description="Pro residues" evidence="6">
    <location>
        <begin position="20"/>
        <end position="29"/>
    </location>
</feature>
<feature type="domain" description="Major facilitator superfamily (MFS) profile" evidence="8">
    <location>
        <begin position="92"/>
        <end position="587"/>
    </location>
</feature>
<feature type="transmembrane region" description="Helical" evidence="7">
    <location>
        <begin position="94"/>
        <end position="115"/>
    </location>
</feature>
<feature type="transmembrane region" description="Helical" evidence="7">
    <location>
        <begin position="505"/>
        <end position="526"/>
    </location>
</feature>
<dbReference type="Pfam" id="PF00083">
    <property type="entry name" value="Sugar_tr"/>
    <property type="match status" value="1"/>
</dbReference>
<feature type="transmembrane region" description="Helical" evidence="7">
    <location>
        <begin position="479"/>
        <end position="498"/>
    </location>
</feature>
<feature type="region of interest" description="Disordered" evidence="6">
    <location>
        <begin position="15"/>
        <end position="58"/>
    </location>
</feature>
<keyword evidence="10" id="KW-1185">Reference proteome</keyword>
<feature type="transmembrane region" description="Helical" evidence="7">
    <location>
        <begin position="194"/>
        <end position="217"/>
    </location>
</feature>
<keyword evidence="3 7" id="KW-0812">Transmembrane</keyword>
<organism evidence="9 10">
    <name type="scientific">Seminavis robusta</name>
    <dbReference type="NCBI Taxonomy" id="568900"/>
    <lineage>
        <taxon>Eukaryota</taxon>
        <taxon>Sar</taxon>
        <taxon>Stramenopiles</taxon>
        <taxon>Ochrophyta</taxon>
        <taxon>Bacillariophyta</taxon>
        <taxon>Bacillariophyceae</taxon>
        <taxon>Bacillariophycidae</taxon>
        <taxon>Naviculales</taxon>
        <taxon>Naviculaceae</taxon>
        <taxon>Seminavis</taxon>
    </lineage>
</organism>
<keyword evidence="5 7" id="KW-0472">Membrane</keyword>
<feature type="transmembrane region" description="Helical" evidence="7">
    <location>
        <begin position="314"/>
        <end position="339"/>
    </location>
</feature>
<evidence type="ECO:0000256" key="5">
    <source>
        <dbReference type="ARBA" id="ARBA00023136"/>
    </source>
</evidence>
<feature type="compositionally biased region" description="Basic residues" evidence="6">
    <location>
        <begin position="615"/>
        <end position="625"/>
    </location>
</feature>
<evidence type="ECO:0000256" key="7">
    <source>
        <dbReference type="SAM" id="Phobius"/>
    </source>
</evidence>
<gene>
    <name evidence="9" type="ORF">SEMRO_848_G210450.1</name>
</gene>
<dbReference type="OrthoDB" id="4139357at2759"/>
<proteinExistence type="predicted"/>
<keyword evidence="4 7" id="KW-1133">Transmembrane helix</keyword>
<dbReference type="SUPFAM" id="SSF103473">
    <property type="entry name" value="MFS general substrate transporter"/>
    <property type="match status" value="1"/>
</dbReference>
<dbReference type="InterPro" id="IPR036259">
    <property type="entry name" value="MFS_trans_sf"/>
</dbReference>
<dbReference type="AlphaFoldDB" id="A0A9N8EBF9"/>
<evidence type="ECO:0000256" key="1">
    <source>
        <dbReference type="ARBA" id="ARBA00004141"/>
    </source>
</evidence>
<feature type="transmembrane region" description="Helical" evidence="7">
    <location>
        <begin position="257"/>
        <end position="282"/>
    </location>
</feature>
<dbReference type="PANTHER" id="PTHR23511">
    <property type="entry name" value="SYNAPTIC VESICLE GLYCOPROTEIN 2"/>
    <property type="match status" value="1"/>
</dbReference>
<feature type="region of interest" description="Disordered" evidence="6">
    <location>
        <begin position="605"/>
        <end position="632"/>
    </location>
</feature>
<dbReference type="GO" id="GO:0016020">
    <property type="term" value="C:membrane"/>
    <property type="evidence" value="ECO:0007669"/>
    <property type="project" value="UniProtKB-SubCell"/>
</dbReference>
<evidence type="ECO:0000313" key="10">
    <source>
        <dbReference type="Proteomes" id="UP001153069"/>
    </source>
</evidence>
<evidence type="ECO:0000256" key="2">
    <source>
        <dbReference type="ARBA" id="ARBA00022448"/>
    </source>
</evidence>
<protein>
    <submittedName>
        <fullName evidence="9">Synaptic vesicle 2-related protein</fullName>
    </submittedName>
</protein>
<dbReference type="GO" id="GO:0022857">
    <property type="term" value="F:transmembrane transporter activity"/>
    <property type="evidence" value="ECO:0007669"/>
    <property type="project" value="InterPro"/>
</dbReference>
<feature type="transmembrane region" description="Helical" evidence="7">
    <location>
        <begin position="167"/>
        <end position="185"/>
    </location>
</feature>
<dbReference type="Proteomes" id="UP001153069">
    <property type="component" value="Unassembled WGS sequence"/>
</dbReference>
<dbReference type="EMBL" id="CAICTM010000847">
    <property type="protein sequence ID" value="CAB9517320.1"/>
    <property type="molecule type" value="Genomic_DNA"/>
</dbReference>
<dbReference type="PANTHER" id="PTHR23511:SF34">
    <property type="entry name" value="SYNAPTIC VESICLE GLYCOPROTEIN 2"/>
    <property type="match status" value="1"/>
</dbReference>
<comment type="caution">
    <text evidence="9">The sequence shown here is derived from an EMBL/GenBank/DDBJ whole genome shotgun (WGS) entry which is preliminary data.</text>
</comment>
<evidence type="ECO:0000256" key="4">
    <source>
        <dbReference type="ARBA" id="ARBA00022989"/>
    </source>
</evidence>
<evidence type="ECO:0000256" key="6">
    <source>
        <dbReference type="SAM" id="MobiDB-lite"/>
    </source>
</evidence>
<evidence type="ECO:0000256" key="3">
    <source>
        <dbReference type="ARBA" id="ARBA00022692"/>
    </source>
</evidence>
<feature type="compositionally biased region" description="Low complexity" evidence="6">
    <location>
        <begin position="46"/>
        <end position="58"/>
    </location>
</feature>
<accession>A0A9N8EBF9</accession>
<evidence type="ECO:0000259" key="8">
    <source>
        <dbReference type="PROSITE" id="PS50850"/>
    </source>
</evidence>
<feature type="transmembrane region" description="Helical" evidence="7">
    <location>
        <begin position="223"/>
        <end position="245"/>
    </location>
</feature>
<reference evidence="9" key="1">
    <citation type="submission" date="2020-06" db="EMBL/GenBank/DDBJ databases">
        <authorList>
            <consortium name="Plant Systems Biology data submission"/>
        </authorList>
    </citation>
    <scope>NUCLEOTIDE SEQUENCE</scope>
    <source>
        <strain evidence="9">D6</strain>
    </source>
</reference>
<dbReference type="InterPro" id="IPR020846">
    <property type="entry name" value="MFS_dom"/>
</dbReference>
<keyword evidence="2" id="KW-0813">Transport</keyword>